<gene>
    <name evidence="2" type="ORF">BJX66DRAFT_228388</name>
</gene>
<dbReference type="Proteomes" id="UP001610563">
    <property type="component" value="Unassembled WGS sequence"/>
</dbReference>
<keyword evidence="3" id="KW-1185">Reference proteome</keyword>
<evidence type="ECO:0000313" key="2">
    <source>
        <dbReference type="EMBL" id="KAL2799749.1"/>
    </source>
</evidence>
<accession>A0ABR4GL11</accession>
<sequence length="636" mass="72212">MADHSPSGLLALLYIRTIASSILHFLPRSSLKALRLASKALDELVLRESYLFSRVYLSSTYCDIHKLQQTADHPRIARCVTTLIWDICTGPYLSMATRLSSQVAPELVREVMQFAAFEYTQISDAGLDFHALVAAIPRLPRLRAVVFTNLMGRWARLNYGPDFSEAASDTCLDPSRMYLPSYESPAMRAWNALRAHDLHGFHKQWPSGRDVSEPTPELDPRLRAQADAIRRVQAEAADVNPGDLLSHLRNKFHQAPLLTLLAFEAHNRKLQSLCVEASPERAGNTVSWFEFRGFDLRPFIEVDPGLKGLYAMVRPLRRLSLCLDNSVERRANWNWRGSLTKLLREAEYLQRLELRLYCQDTLGEELILPTTSNLEVLVLEYFVVTKTELEGSLLPWAFRVGLRTLHLIECSFAIPEGMNDVDLIRSLAERDISMDPQDELLPPSHNPQEADCDLRGGAYSTASDTSSIDDPWLTAREDPKLHPENPDEPQIRFMDIDFEPGSNSNANSGDWDDSDTDSTYFPYTNALWSRQMDAPFPNVDLDEPGWKEEMANLYYEMYHEDIIRRYDDDYDDDTPDLEDEYPMRPLRAAMARVLPSVAGESFLFLLNSGSGLGSGKRSGVWLRINHFSGQESKSSQ</sequence>
<name>A0ABR4GL11_9EURO</name>
<evidence type="ECO:0008006" key="4">
    <source>
        <dbReference type="Google" id="ProtNLM"/>
    </source>
</evidence>
<dbReference type="EMBL" id="JBFTWV010000006">
    <property type="protein sequence ID" value="KAL2799749.1"/>
    <property type="molecule type" value="Genomic_DNA"/>
</dbReference>
<comment type="caution">
    <text evidence="2">The sequence shown here is derived from an EMBL/GenBank/DDBJ whole genome shotgun (WGS) entry which is preliminary data.</text>
</comment>
<feature type="region of interest" description="Disordered" evidence="1">
    <location>
        <begin position="435"/>
        <end position="490"/>
    </location>
</feature>
<reference evidence="2 3" key="1">
    <citation type="submission" date="2024-07" db="EMBL/GenBank/DDBJ databases">
        <title>Section-level genome sequencing and comparative genomics of Aspergillus sections Usti and Cavernicolus.</title>
        <authorList>
            <consortium name="Lawrence Berkeley National Laboratory"/>
            <person name="Nybo J.L."/>
            <person name="Vesth T.C."/>
            <person name="Theobald S."/>
            <person name="Frisvad J.C."/>
            <person name="Larsen T.O."/>
            <person name="Kjaerboelling I."/>
            <person name="Rothschild-Mancinelli K."/>
            <person name="Lyhne E.K."/>
            <person name="Kogle M.E."/>
            <person name="Barry K."/>
            <person name="Clum A."/>
            <person name="Na H."/>
            <person name="Ledsgaard L."/>
            <person name="Lin J."/>
            <person name="Lipzen A."/>
            <person name="Kuo A."/>
            <person name="Riley R."/>
            <person name="Mondo S."/>
            <person name="Labutti K."/>
            <person name="Haridas S."/>
            <person name="Pangalinan J."/>
            <person name="Salamov A.A."/>
            <person name="Simmons B.A."/>
            <person name="Magnuson J.K."/>
            <person name="Chen J."/>
            <person name="Drula E."/>
            <person name="Henrissat B."/>
            <person name="Wiebenga A."/>
            <person name="Lubbers R.J."/>
            <person name="Gomes A.C."/>
            <person name="Makela M.R."/>
            <person name="Stajich J."/>
            <person name="Grigoriev I.V."/>
            <person name="Mortensen U.H."/>
            <person name="De Vries R.P."/>
            <person name="Baker S.E."/>
            <person name="Andersen M.R."/>
        </authorList>
    </citation>
    <scope>NUCLEOTIDE SEQUENCE [LARGE SCALE GENOMIC DNA]</scope>
    <source>
        <strain evidence="2 3">CBS 209.92</strain>
    </source>
</reference>
<evidence type="ECO:0000256" key="1">
    <source>
        <dbReference type="SAM" id="MobiDB-lite"/>
    </source>
</evidence>
<proteinExistence type="predicted"/>
<organism evidence="2 3">
    <name type="scientific">Aspergillus keveii</name>
    <dbReference type="NCBI Taxonomy" id="714993"/>
    <lineage>
        <taxon>Eukaryota</taxon>
        <taxon>Fungi</taxon>
        <taxon>Dikarya</taxon>
        <taxon>Ascomycota</taxon>
        <taxon>Pezizomycotina</taxon>
        <taxon>Eurotiomycetes</taxon>
        <taxon>Eurotiomycetidae</taxon>
        <taxon>Eurotiales</taxon>
        <taxon>Aspergillaceae</taxon>
        <taxon>Aspergillus</taxon>
        <taxon>Aspergillus subgen. Nidulantes</taxon>
    </lineage>
</organism>
<feature type="compositionally biased region" description="Basic and acidic residues" evidence="1">
    <location>
        <begin position="475"/>
        <end position="485"/>
    </location>
</feature>
<protein>
    <recommendedName>
        <fullName evidence="4">F-box domain protein</fullName>
    </recommendedName>
</protein>
<evidence type="ECO:0000313" key="3">
    <source>
        <dbReference type="Proteomes" id="UP001610563"/>
    </source>
</evidence>